<dbReference type="InterPro" id="IPR016024">
    <property type="entry name" value="ARM-type_fold"/>
</dbReference>
<dbReference type="Gene3D" id="1.25.10.10">
    <property type="entry name" value="Leucine-rich Repeat Variant"/>
    <property type="match status" value="1"/>
</dbReference>
<reference evidence="2" key="1">
    <citation type="submission" date="2025-08" db="UniProtKB">
        <authorList>
            <consortium name="Ensembl"/>
        </authorList>
    </citation>
    <scope>IDENTIFICATION</scope>
</reference>
<feature type="domain" description="Maestro/Maestro-like HEAT-repeats" evidence="1">
    <location>
        <begin position="205"/>
        <end position="399"/>
    </location>
</feature>
<dbReference type="OrthoDB" id="1884734at2759"/>
<dbReference type="Ensembl" id="ENSLLET00000007497.1">
    <property type="protein sequence ID" value="ENSLLEP00000007199.1"/>
    <property type="gene ID" value="ENSLLEG00000004559.1"/>
</dbReference>
<dbReference type="InterPro" id="IPR055406">
    <property type="entry name" value="HEAT_Maestro"/>
</dbReference>
<evidence type="ECO:0000259" key="1">
    <source>
        <dbReference type="Pfam" id="PF23227"/>
    </source>
</evidence>
<dbReference type="PANTHER" id="PTHR23120:SF0">
    <property type="entry name" value="MAESTRO HEAT-LIKE REPEAT FAMILY MEMBER 1"/>
    <property type="match status" value="1"/>
</dbReference>
<evidence type="ECO:0000313" key="3">
    <source>
        <dbReference type="Proteomes" id="UP000694569"/>
    </source>
</evidence>
<dbReference type="PANTHER" id="PTHR23120">
    <property type="entry name" value="MAESTRO-RELATED HEAT DOMAIN-CONTAINING"/>
    <property type="match status" value="1"/>
</dbReference>
<dbReference type="Proteomes" id="UP000694569">
    <property type="component" value="Unplaced"/>
</dbReference>
<evidence type="ECO:0000313" key="2">
    <source>
        <dbReference type="Ensembl" id="ENSLLEP00000007199.1"/>
    </source>
</evidence>
<name>A0A8C5M5G1_9ANUR</name>
<dbReference type="GO" id="GO:0005737">
    <property type="term" value="C:cytoplasm"/>
    <property type="evidence" value="ECO:0007669"/>
    <property type="project" value="TreeGrafter"/>
</dbReference>
<dbReference type="InterPro" id="IPR045206">
    <property type="entry name" value="Maestro_heat-like_prot"/>
</dbReference>
<organism evidence="2 3">
    <name type="scientific">Leptobrachium leishanense</name>
    <name type="common">Leishan spiny toad</name>
    <dbReference type="NCBI Taxonomy" id="445787"/>
    <lineage>
        <taxon>Eukaryota</taxon>
        <taxon>Metazoa</taxon>
        <taxon>Chordata</taxon>
        <taxon>Craniata</taxon>
        <taxon>Vertebrata</taxon>
        <taxon>Euteleostomi</taxon>
        <taxon>Amphibia</taxon>
        <taxon>Batrachia</taxon>
        <taxon>Anura</taxon>
        <taxon>Pelobatoidea</taxon>
        <taxon>Megophryidae</taxon>
        <taxon>Leptobrachium</taxon>
    </lineage>
</organism>
<accession>A0A8C5M5G1</accession>
<keyword evidence="3" id="KW-1185">Reference proteome</keyword>
<sequence length="483" mass="54151">MPLNDLTYKADLLKEALLQDQTSHGDRINIYNFLIQIANIRGEAADILVEELIPVTCVDMLRAEEEGHDQLQKSAKDFLMCLSRLFHSLVFSELQFLLKPETSSPSCVLQAMDQIKHDLDVPQKQMCNIQGEEKAMDSEDMAAEIRRIVAALVSSGRGSIDGIVKSFLPLLHSTDSPTSLVVTAFYAEILNYSDLVEKSLLTAILQNMALKMNHANVTTCCQAIRGIGNTAERALKKIKTCFDRLLQILQEAITTCGNSNIIKESLRSLSRMVIVMSKKHLRESFEDLVAVCKRLVNHKDTIIQRNATWLLGLLAKRSREYFSGGCRKAVKECLHLVLWKVHSSDPRCVSFAMFALRHMLPLLGCAMKDNIEGIYQELAKKKQLKDQLFVCIVLLAKVPEVSALLKHIAFLTDHLKYGKLSPSDVSCIWMCLAELMYNSERPVRQAARAATIVLSKRWKSLGTVKASVLSDNMCFSTWTAAGF</sequence>
<dbReference type="AlphaFoldDB" id="A0A8C5M5G1"/>
<dbReference type="InterPro" id="IPR011989">
    <property type="entry name" value="ARM-like"/>
</dbReference>
<protein>
    <recommendedName>
        <fullName evidence="1">Maestro/Maestro-like HEAT-repeats domain-containing protein</fullName>
    </recommendedName>
</protein>
<proteinExistence type="predicted"/>
<reference evidence="2" key="2">
    <citation type="submission" date="2025-09" db="UniProtKB">
        <authorList>
            <consortium name="Ensembl"/>
        </authorList>
    </citation>
    <scope>IDENTIFICATION</scope>
</reference>
<dbReference type="Pfam" id="PF23227">
    <property type="entry name" value="HEAT_MROH2B_C"/>
    <property type="match status" value="1"/>
</dbReference>
<dbReference type="SUPFAM" id="SSF48371">
    <property type="entry name" value="ARM repeat"/>
    <property type="match status" value="1"/>
</dbReference>